<dbReference type="Pfam" id="PF13193">
    <property type="entry name" value="AMP-binding_C"/>
    <property type="match status" value="1"/>
</dbReference>
<dbReference type="PROSITE" id="PS00455">
    <property type="entry name" value="AMP_BINDING"/>
    <property type="match status" value="1"/>
</dbReference>
<evidence type="ECO:0000256" key="1">
    <source>
        <dbReference type="ARBA" id="ARBA00006432"/>
    </source>
</evidence>
<dbReference type="GO" id="GO:0030729">
    <property type="term" value="F:acetoacetate-CoA ligase activity"/>
    <property type="evidence" value="ECO:0007669"/>
    <property type="project" value="UniProtKB-EC"/>
</dbReference>
<dbReference type="InterPro" id="IPR032387">
    <property type="entry name" value="ACAS_N"/>
</dbReference>
<evidence type="ECO:0000259" key="5">
    <source>
        <dbReference type="Pfam" id="PF00501"/>
    </source>
</evidence>
<evidence type="ECO:0000256" key="3">
    <source>
        <dbReference type="ARBA" id="ARBA00022741"/>
    </source>
</evidence>
<accession>A0ABW4XN45</accession>
<feature type="domain" description="AMP-dependent synthetase/ligase" evidence="5">
    <location>
        <begin position="120"/>
        <end position="493"/>
    </location>
</feature>
<dbReference type="InterPro" id="IPR020845">
    <property type="entry name" value="AMP-binding_CS"/>
</dbReference>
<dbReference type="Pfam" id="PF16177">
    <property type="entry name" value="ACAS_N"/>
    <property type="match status" value="1"/>
</dbReference>
<name>A0ABW4XN45_9GAMM</name>
<dbReference type="Pfam" id="PF00501">
    <property type="entry name" value="AMP-binding"/>
    <property type="match status" value="1"/>
</dbReference>
<dbReference type="CDD" id="cd05943">
    <property type="entry name" value="AACS"/>
    <property type="match status" value="1"/>
</dbReference>
<evidence type="ECO:0000259" key="7">
    <source>
        <dbReference type="Pfam" id="PF16177"/>
    </source>
</evidence>
<dbReference type="EC" id="6.2.1.16" evidence="8"/>
<organism evidence="8 9">
    <name type="scientific">Corallincola platygyrae</name>
    <dbReference type="NCBI Taxonomy" id="1193278"/>
    <lineage>
        <taxon>Bacteria</taxon>
        <taxon>Pseudomonadati</taxon>
        <taxon>Pseudomonadota</taxon>
        <taxon>Gammaproteobacteria</taxon>
        <taxon>Alteromonadales</taxon>
        <taxon>Psychromonadaceae</taxon>
        <taxon>Corallincola</taxon>
    </lineage>
</organism>
<dbReference type="Proteomes" id="UP001597380">
    <property type="component" value="Unassembled WGS sequence"/>
</dbReference>
<dbReference type="SUPFAM" id="SSF56801">
    <property type="entry name" value="Acetyl-CoA synthetase-like"/>
    <property type="match status" value="1"/>
</dbReference>
<proteinExistence type="inferred from homology"/>
<keyword evidence="4" id="KW-0067">ATP-binding</keyword>
<dbReference type="RefSeq" id="WP_345338617.1">
    <property type="nucleotide sequence ID" value="NZ_BAABLI010000006.1"/>
</dbReference>
<feature type="domain" description="AMP-binding enzyme C-terminal" evidence="6">
    <location>
        <begin position="573"/>
        <end position="642"/>
    </location>
</feature>
<evidence type="ECO:0000313" key="8">
    <source>
        <dbReference type="EMBL" id="MFD2095449.1"/>
    </source>
</evidence>
<gene>
    <name evidence="8" type="ORF">ACFSJ3_05575</name>
</gene>
<evidence type="ECO:0000256" key="4">
    <source>
        <dbReference type="ARBA" id="ARBA00022840"/>
    </source>
</evidence>
<dbReference type="NCBIfam" id="TIGR01217">
    <property type="entry name" value="ac_ac_CoA_syn"/>
    <property type="match status" value="1"/>
</dbReference>
<dbReference type="Gene3D" id="3.30.300.30">
    <property type="match status" value="1"/>
</dbReference>
<dbReference type="NCBIfam" id="NF002937">
    <property type="entry name" value="PRK03584.1"/>
    <property type="match status" value="1"/>
</dbReference>
<dbReference type="InterPro" id="IPR025110">
    <property type="entry name" value="AMP-bd_C"/>
</dbReference>
<feature type="domain" description="Acetyl-coenzyme A synthetase N-terminal" evidence="7">
    <location>
        <begin position="44"/>
        <end position="100"/>
    </location>
</feature>
<protein>
    <submittedName>
        <fullName evidence="8">Acetoacetate--CoA ligase</fullName>
        <ecNumber evidence="8">6.2.1.16</ecNumber>
    </submittedName>
</protein>
<sequence>MSTIAKAKSDKPIWQPTKEQISASAMDKFRRWVNNQYQLALQDYDQLHRWSIEEPERFWQSIWLFCEVRGDMGQGPYLLEAERMPGATWFPDAQLNYAENLLYPAGFENYSPEGDDLISDRPALVAYGDAGVQGWRTEVTYAELRRHVAKVQKGLIDAGVGPGDVVAGYMPNSVQTVIAMLATAAQGAIWTSCSPDFGIKGVLDRFGQTQPKVLFTVDAYEYGGKVIPMHEKVSAVANALPSLNKLVQTNFIKADAYLPETEQDGLATYFQSFMDHNVTQPEFHPCSFNDPLFVLYSSGTTGSPKCIVHGVGGTLLQHRKEHLLHCDLTHEDTLFFFTTCGWMMWNWLVSGLAGGATLILFDGNPLNQPGTLWQIAEQEQITAFGTSAKYLSALEKSGYEPGKENALPDLKLIMSTGSPLAPTSYDYVYQSISSSVCLSSISGGTDIVSCFALGNPTQPVYRGELQSLGLGMDVAVFDSDGHALFGKKGELVCCHPFPSMPVGFWGDDCSQMPHGQKYHDAYFDRFCNIWAHGDYAEITPRNGLIIYGRADAVLNPGGVRIGTAEIYRQVEQLHEVEESLAIGQPWQDDQRVVLFVVLKQGLKLSDILEQKIRKQIRDNTTPRHVPAKIIAVSELPRTISGKLVELAVKQVVMGEPVTNTDALANPKALALFKDLPELQC</sequence>
<evidence type="ECO:0000256" key="2">
    <source>
        <dbReference type="ARBA" id="ARBA00022598"/>
    </source>
</evidence>
<reference evidence="9" key="1">
    <citation type="journal article" date="2019" name="Int. J. Syst. Evol. Microbiol.">
        <title>The Global Catalogue of Microorganisms (GCM) 10K type strain sequencing project: providing services to taxonomists for standard genome sequencing and annotation.</title>
        <authorList>
            <consortium name="The Broad Institute Genomics Platform"/>
            <consortium name="The Broad Institute Genome Sequencing Center for Infectious Disease"/>
            <person name="Wu L."/>
            <person name="Ma J."/>
        </authorList>
    </citation>
    <scope>NUCLEOTIDE SEQUENCE [LARGE SCALE GENOMIC DNA]</scope>
    <source>
        <strain evidence="9">CGMCC 1.10992</strain>
    </source>
</reference>
<keyword evidence="3" id="KW-0547">Nucleotide-binding</keyword>
<comment type="caution">
    <text evidence="8">The sequence shown here is derived from an EMBL/GenBank/DDBJ whole genome shotgun (WGS) entry which is preliminary data.</text>
</comment>
<evidence type="ECO:0000259" key="6">
    <source>
        <dbReference type="Pfam" id="PF13193"/>
    </source>
</evidence>
<dbReference type="InterPro" id="IPR000873">
    <property type="entry name" value="AMP-dep_synth/lig_dom"/>
</dbReference>
<dbReference type="InterPro" id="IPR005914">
    <property type="entry name" value="Acac_CoA_synth"/>
</dbReference>
<keyword evidence="2 8" id="KW-0436">Ligase</keyword>
<dbReference type="InterPro" id="IPR042099">
    <property type="entry name" value="ANL_N_sf"/>
</dbReference>
<dbReference type="Gene3D" id="3.40.50.12780">
    <property type="entry name" value="N-terminal domain of ligase-like"/>
    <property type="match status" value="1"/>
</dbReference>
<dbReference type="PANTHER" id="PTHR42921">
    <property type="entry name" value="ACETOACETYL-COA SYNTHETASE"/>
    <property type="match status" value="1"/>
</dbReference>
<comment type="similarity">
    <text evidence="1">Belongs to the ATP-dependent AMP-binding enzyme family.</text>
</comment>
<dbReference type="PANTHER" id="PTHR42921:SF1">
    <property type="entry name" value="ACETOACETYL-COA SYNTHETASE"/>
    <property type="match status" value="1"/>
</dbReference>
<evidence type="ECO:0000313" key="9">
    <source>
        <dbReference type="Proteomes" id="UP001597380"/>
    </source>
</evidence>
<keyword evidence="9" id="KW-1185">Reference proteome</keyword>
<dbReference type="InterPro" id="IPR045851">
    <property type="entry name" value="AMP-bd_C_sf"/>
</dbReference>
<dbReference type="EMBL" id="JBHUHT010000009">
    <property type="protein sequence ID" value="MFD2095449.1"/>
    <property type="molecule type" value="Genomic_DNA"/>
</dbReference>